<evidence type="ECO:0000313" key="2">
    <source>
        <dbReference type="EMBL" id="MFC6088284.1"/>
    </source>
</evidence>
<dbReference type="Proteomes" id="UP001596220">
    <property type="component" value="Unassembled WGS sequence"/>
</dbReference>
<name>A0ABW1NY44_9PSEU</name>
<dbReference type="EMBL" id="JBHSQO010000002">
    <property type="protein sequence ID" value="MFC6088284.1"/>
    <property type="molecule type" value="Genomic_DNA"/>
</dbReference>
<keyword evidence="3" id="KW-1185">Reference proteome</keyword>
<gene>
    <name evidence="2" type="ORF">ACFP3R_03300</name>
</gene>
<evidence type="ECO:0008006" key="4">
    <source>
        <dbReference type="Google" id="ProtNLM"/>
    </source>
</evidence>
<accession>A0ABW1NY44</accession>
<evidence type="ECO:0000256" key="1">
    <source>
        <dbReference type="SAM" id="SignalP"/>
    </source>
</evidence>
<feature type="chain" id="PRO_5045614463" description="Ig-like domain-containing protein" evidence="1">
    <location>
        <begin position="25"/>
        <end position="109"/>
    </location>
</feature>
<comment type="caution">
    <text evidence="2">The sequence shown here is derived from an EMBL/GenBank/DDBJ whole genome shotgun (WGS) entry which is preliminary data.</text>
</comment>
<evidence type="ECO:0000313" key="3">
    <source>
        <dbReference type="Proteomes" id="UP001596220"/>
    </source>
</evidence>
<organism evidence="2 3">
    <name type="scientific">Saccharothrix lopnurensis</name>
    <dbReference type="NCBI Taxonomy" id="1670621"/>
    <lineage>
        <taxon>Bacteria</taxon>
        <taxon>Bacillati</taxon>
        <taxon>Actinomycetota</taxon>
        <taxon>Actinomycetes</taxon>
        <taxon>Pseudonocardiales</taxon>
        <taxon>Pseudonocardiaceae</taxon>
        <taxon>Saccharothrix</taxon>
    </lineage>
</organism>
<protein>
    <recommendedName>
        <fullName evidence="4">Ig-like domain-containing protein</fullName>
    </recommendedName>
</protein>
<dbReference type="RefSeq" id="WP_380632599.1">
    <property type="nucleotide sequence ID" value="NZ_JBHSQO010000002.1"/>
</dbReference>
<feature type="signal peptide" evidence="1">
    <location>
        <begin position="1"/>
        <end position="24"/>
    </location>
</feature>
<reference evidence="3" key="1">
    <citation type="journal article" date="2019" name="Int. J. Syst. Evol. Microbiol.">
        <title>The Global Catalogue of Microorganisms (GCM) 10K type strain sequencing project: providing services to taxonomists for standard genome sequencing and annotation.</title>
        <authorList>
            <consortium name="The Broad Institute Genomics Platform"/>
            <consortium name="The Broad Institute Genome Sequencing Center for Infectious Disease"/>
            <person name="Wu L."/>
            <person name="Ma J."/>
        </authorList>
    </citation>
    <scope>NUCLEOTIDE SEQUENCE [LARGE SCALE GENOMIC DNA]</scope>
    <source>
        <strain evidence="3">CGMCC 4.7246</strain>
    </source>
</reference>
<proteinExistence type="predicted"/>
<keyword evidence="1" id="KW-0732">Signal</keyword>
<sequence length="109" mass="11148">MKRSLLALSFAALASAALAPPANAVTSVDLNCESGGSLYHCFAHHDAVAPATIRWYVNGSPVSSLNDRTFTGQRACPRGAVINVQVVVTDATGSATASGGPRCHGGPWP</sequence>